<keyword evidence="1" id="KW-0472">Membrane</keyword>
<reference evidence="2" key="1">
    <citation type="submission" date="2021-01" db="EMBL/GenBank/DDBJ databases">
        <title>Modified the classification status of verrucomicrobia.</title>
        <authorList>
            <person name="Feng X."/>
        </authorList>
    </citation>
    <scope>NUCLEOTIDE SEQUENCE</scope>
    <source>
        <strain evidence="2">KCTC 13126</strain>
    </source>
</reference>
<dbReference type="AlphaFoldDB" id="A0A934S2G8"/>
<keyword evidence="1" id="KW-0812">Transmembrane</keyword>
<feature type="transmembrane region" description="Helical" evidence="1">
    <location>
        <begin position="192"/>
        <end position="209"/>
    </location>
</feature>
<keyword evidence="1" id="KW-1133">Transmembrane helix</keyword>
<feature type="transmembrane region" description="Helical" evidence="1">
    <location>
        <begin position="315"/>
        <end position="334"/>
    </location>
</feature>
<dbReference type="EMBL" id="JAENIL010000027">
    <property type="protein sequence ID" value="MBK1878214.1"/>
    <property type="molecule type" value="Genomic_DNA"/>
</dbReference>
<proteinExistence type="predicted"/>
<sequence>MDSFRKYWFSIVFALLAGYAIWLSSAPVRSSFSSVEKPSSIYGWDTSFYNFWLRSLVFDQDVDFSNEIELCDTLPGPQKRFALYSLPRTENDLVPNKYPIGWAVFHAPWYLVGHGVAMSLDAMGVEVRTDGFGKVYEVFVYAGSVSYAFLSLWLTYLLLRRYFGKNSSATALWVVTVCGFLVYYQFGQYAMAHNLTYLCVVSVFYWSLAVREMPPLVSNWVMLGLSTGLLLITRYQAGVYLFFPFAVVLVDVLKGRTGVKAVAYGTVVLLGVVALQLVAWKALYGSWLVYSYQGEGFNWESPAVWKSLFDPFHGLVYWHPIFLLGGVGLFGFLLQQKQPMGLLVLLSVAAVVYVNSAWETWWFGASFGGRAYEGVTLFVCFGIAWLLEKTDGVGFGVEIGLRLFFAALAVWSLGVLEVCVLNWRSGISLEEPVTHADFWEAIKVVWLGRSGSG</sequence>
<feature type="transmembrane region" description="Helical" evidence="1">
    <location>
        <begin position="399"/>
        <end position="423"/>
    </location>
</feature>
<feature type="transmembrane region" description="Helical" evidence="1">
    <location>
        <begin position="138"/>
        <end position="158"/>
    </location>
</feature>
<dbReference type="Proteomes" id="UP000617628">
    <property type="component" value="Unassembled WGS sequence"/>
</dbReference>
<gene>
    <name evidence="2" type="ORF">JIN87_15145</name>
</gene>
<feature type="transmembrane region" description="Helical" evidence="1">
    <location>
        <begin position="261"/>
        <end position="280"/>
    </location>
</feature>
<evidence type="ECO:0000256" key="1">
    <source>
        <dbReference type="SAM" id="Phobius"/>
    </source>
</evidence>
<comment type="caution">
    <text evidence="2">The sequence shown here is derived from an EMBL/GenBank/DDBJ whole genome shotgun (WGS) entry which is preliminary data.</text>
</comment>
<feature type="transmembrane region" description="Helical" evidence="1">
    <location>
        <begin position="7"/>
        <end position="25"/>
    </location>
</feature>
<feature type="transmembrane region" description="Helical" evidence="1">
    <location>
        <begin position="170"/>
        <end position="186"/>
    </location>
</feature>
<protein>
    <submittedName>
        <fullName evidence="2">Glycosyltransferase family 39 protein</fullName>
    </submittedName>
</protein>
<dbReference type="RefSeq" id="WP_200356426.1">
    <property type="nucleotide sequence ID" value="NZ_JAENIL010000027.1"/>
</dbReference>
<accession>A0A934S2G8</accession>
<evidence type="ECO:0000313" key="3">
    <source>
        <dbReference type="Proteomes" id="UP000617628"/>
    </source>
</evidence>
<feature type="transmembrane region" description="Helical" evidence="1">
    <location>
        <begin position="341"/>
        <end position="358"/>
    </location>
</feature>
<feature type="transmembrane region" description="Helical" evidence="1">
    <location>
        <begin position="238"/>
        <end position="254"/>
    </location>
</feature>
<evidence type="ECO:0000313" key="2">
    <source>
        <dbReference type="EMBL" id="MBK1878214.1"/>
    </source>
</evidence>
<organism evidence="2 3">
    <name type="scientific">Pelagicoccus mobilis</name>
    <dbReference type="NCBI Taxonomy" id="415221"/>
    <lineage>
        <taxon>Bacteria</taxon>
        <taxon>Pseudomonadati</taxon>
        <taxon>Verrucomicrobiota</taxon>
        <taxon>Opitutia</taxon>
        <taxon>Puniceicoccales</taxon>
        <taxon>Pelagicoccaceae</taxon>
        <taxon>Pelagicoccus</taxon>
    </lineage>
</organism>
<keyword evidence="3" id="KW-1185">Reference proteome</keyword>
<name>A0A934S2G8_9BACT</name>